<dbReference type="EMBL" id="CCJV01000092">
    <property type="protein sequence ID" value="CDT43950.1"/>
    <property type="molecule type" value="Genomic_DNA"/>
</dbReference>
<proteinExistence type="predicted"/>
<evidence type="ECO:0000313" key="3">
    <source>
        <dbReference type="Proteomes" id="UP000049077"/>
    </source>
</evidence>
<dbReference type="Proteomes" id="UP000049077">
    <property type="component" value="Unassembled WGS sequence"/>
</dbReference>
<organism evidence="2 4">
    <name type="scientific">Vibrio crassostreae</name>
    <dbReference type="NCBI Taxonomy" id="246167"/>
    <lineage>
        <taxon>Bacteria</taxon>
        <taxon>Pseudomonadati</taxon>
        <taxon>Pseudomonadota</taxon>
        <taxon>Gammaproteobacteria</taxon>
        <taxon>Vibrionales</taxon>
        <taxon>Vibrionaceae</taxon>
        <taxon>Vibrio</taxon>
    </lineage>
</organism>
<evidence type="ECO:0000313" key="1">
    <source>
        <dbReference type="EMBL" id="CDT31395.1"/>
    </source>
</evidence>
<dbReference type="Proteomes" id="UP000049495">
    <property type="component" value="Unassembled WGS sequence"/>
</dbReference>
<reference evidence="4" key="2">
    <citation type="submission" date="2014-06" db="EMBL/GenBank/DDBJ databases">
        <authorList>
            <person name="Le Roux Frederique"/>
        </authorList>
    </citation>
    <scope>NUCLEOTIDE SEQUENCE [LARGE SCALE GENOMIC DNA]</scope>
    <source>
        <strain evidence="4">J5-5</strain>
    </source>
</reference>
<reference evidence="2 3" key="1">
    <citation type="submission" date="2014-06" db="EMBL/GenBank/DDBJ databases">
        <authorList>
            <person name="Le Roux F."/>
        </authorList>
    </citation>
    <scope>NUCLEOTIDE SEQUENCE</scope>
    <source>
        <strain evidence="1 3">J5-4</strain>
        <strain evidence="2">J5-5</strain>
    </source>
</reference>
<accession>A0A822N1L7</accession>
<keyword evidence="3" id="KW-1185">Reference proteome</keyword>
<name>A0A822N1L7_9VIBR</name>
<gene>
    <name evidence="1" type="ORF">VCR4J5_190102</name>
    <name evidence="2" type="ORF">VCR5J5_320052</name>
</gene>
<comment type="caution">
    <text evidence="2">The sequence shown here is derived from an EMBL/GenBank/DDBJ whole genome shotgun (WGS) entry which is preliminary data.</text>
</comment>
<dbReference type="EMBL" id="CCJX01000101">
    <property type="protein sequence ID" value="CDT31395.1"/>
    <property type="molecule type" value="Genomic_DNA"/>
</dbReference>
<dbReference type="AlphaFoldDB" id="A0A822N1L7"/>
<protein>
    <submittedName>
        <fullName evidence="2">Uncharacterized protein</fullName>
    </submittedName>
</protein>
<sequence length="63" mass="7321">MTVAPRLTKWFAIVPPSREPADVTNMIELFIFIPVPKQIVHVEQGWVKFHTMGVNWFKLSCTH</sequence>
<evidence type="ECO:0000313" key="2">
    <source>
        <dbReference type="EMBL" id="CDT43950.1"/>
    </source>
</evidence>
<evidence type="ECO:0000313" key="4">
    <source>
        <dbReference type="Proteomes" id="UP000049495"/>
    </source>
</evidence>